<dbReference type="Proteomes" id="UP000823674">
    <property type="component" value="Chromosome A09"/>
</dbReference>
<organism evidence="1 2">
    <name type="scientific">Brassica rapa subsp. trilocularis</name>
    <dbReference type="NCBI Taxonomy" id="1813537"/>
    <lineage>
        <taxon>Eukaryota</taxon>
        <taxon>Viridiplantae</taxon>
        <taxon>Streptophyta</taxon>
        <taxon>Embryophyta</taxon>
        <taxon>Tracheophyta</taxon>
        <taxon>Spermatophyta</taxon>
        <taxon>Magnoliopsida</taxon>
        <taxon>eudicotyledons</taxon>
        <taxon>Gunneridae</taxon>
        <taxon>Pentapetalae</taxon>
        <taxon>rosids</taxon>
        <taxon>malvids</taxon>
        <taxon>Brassicales</taxon>
        <taxon>Brassicaceae</taxon>
        <taxon>Brassiceae</taxon>
        <taxon>Brassica</taxon>
    </lineage>
</organism>
<reference evidence="1 2" key="1">
    <citation type="submission" date="2021-03" db="EMBL/GenBank/DDBJ databases">
        <authorList>
            <person name="King G.J."/>
            <person name="Bancroft I."/>
            <person name="Baten A."/>
            <person name="Bloomfield J."/>
            <person name="Borpatragohain P."/>
            <person name="He Z."/>
            <person name="Irish N."/>
            <person name="Irwin J."/>
            <person name="Liu K."/>
            <person name="Mauleon R.P."/>
            <person name="Moore J."/>
            <person name="Morris R."/>
            <person name="Ostergaard L."/>
            <person name="Wang B."/>
            <person name="Wells R."/>
        </authorList>
    </citation>
    <scope>NUCLEOTIDE SEQUENCE [LARGE SCALE GENOMIC DNA]</scope>
    <source>
        <strain evidence="1">R-o-18</strain>
        <tissue evidence="1">Leaf</tissue>
    </source>
</reference>
<dbReference type="EMBL" id="JADBGQ010000008">
    <property type="protein sequence ID" value="KAG5382895.1"/>
    <property type="molecule type" value="Genomic_DNA"/>
</dbReference>
<accession>A0ABQ7LAI5</accession>
<sequence length="76" mass="8595">MVKMDSSLATVENNGLKVWNGRMKLQKPASYLLAKRFDYKLTKVKWAGFSGSKFQVDDMSSLCVFLLLKSLFLSLA</sequence>
<comment type="caution">
    <text evidence="1">The sequence shown here is derived from an EMBL/GenBank/DDBJ whole genome shotgun (WGS) entry which is preliminary data.</text>
</comment>
<keyword evidence="2" id="KW-1185">Reference proteome</keyword>
<evidence type="ECO:0000313" key="2">
    <source>
        <dbReference type="Proteomes" id="UP000823674"/>
    </source>
</evidence>
<name>A0ABQ7LAI5_BRACM</name>
<evidence type="ECO:0000313" key="1">
    <source>
        <dbReference type="EMBL" id="KAG5382895.1"/>
    </source>
</evidence>
<gene>
    <name evidence="1" type="primary">A09p018240.1_BraROA</name>
    <name evidence="1" type="ORF">IGI04_034365</name>
</gene>
<protein>
    <submittedName>
        <fullName evidence="1">Uncharacterized protein</fullName>
    </submittedName>
</protein>
<proteinExistence type="predicted"/>